<dbReference type="SMART" id="SM00976">
    <property type="entry name" value="Telo_bind"/>
    <property type="match status" value="1"/>
</dbReference>
<dbReference type="GO" id="GO:0016233">
    <property type="term" value="P:telomere capping"/>
    <property type="evidence" value="ECO:0007669"/>
    <property type="project" value="TreeGrafter"/>
</dbReference>
<organism evidence="11 12">
    <name type="scientific">Ramalina farinacea</name>
    <dbReference type="NCBI Taxonomy" id="258253"/>
    <lineage>
        <taxon>Eukaryota</taxon>
        <taxon>Fungi</taxon>
        <taxon>Dikarya</taxon>
        <taxon>Ascomycota</taxon>
        <taxon>Pezizomycotina</taxon>
        <taxon>Lecanoromycetes</taxon>
        <taxon>OSLEUM clade</taxon>
        <taxon>Lecanoromycetidae</taxon>
        <taxon>Lecanorales</taxon>
        <taxon>Lecanorineae</taxon>
        <taxon>Ramalinaceae</taxon>
        <taxon>Ramalina</taxon>
    </lineage>
</organism>
<keyword evidence="7" id="KW-0238">DNA-binding</keyword>
<name>A0AA43QQW7_9LECA</name>
<dbReference type="InterPro" id="IPR011564">
    <property type="entry name" value="Telomer_end-bd_POT1/Cdc13"/>
</dbReference>
<feature type="compositionally biased region" description="Low complexity" evidence="9">
    <location>
        <begin position="522"/>
        <end position="536"/>
    </location>
</feature>
<dbReference type="InterPro" id="IPR028389">
    <property type="entry name" value="POT1"/>
</dbReference>
<dbReference type="GO" id="GO:0098505">
    <property type="term" value="F:G-rich strand telomeric DNA binding"/>
    <property type="evidence" value="ECO:0007669"/>
    <property type="project" value="TreeGrafter"/>
</dbReference>
<keyword evidence="5" id="KW-0158">Chromosome</keyword>
<evidence type="ECO:0000256" key="3">
    <source>
        <dbReference type="ARBA" id="ARBA00008442"/>
    </source>
</evidence>
<feature type="compositionally biased region" description="Polar residues" evidence="9">
    <location>
        <begin position="465"/>
        <end position="477"/>
    </location>
</feature>
<dbReference type="Pfam" id="PF02765">
    <property type="entry name" value="POT1"/>
    <property type="match status" value="1"/>
</dbReference>
<comment type="caution">
    <text evidence="11">The sequence shown here is derived from an EMBL/GenBank/DDBJ whole genome shotgun (WGS) entry which is preliminary data.</text>
</comment>
<dbReference type="Pfam" id="PF16686">
    <property type="entry name" value="POT1PC"/>
    <property type="match status" value="1"/>
</dbReference>
<reference evidence="11" key="1">
    <citation type="journal article" date="2023" name="Genome Biol. Evol.">
        <title>First Whole Genome Sequence and Flow Cytometry Genome Size Data for the Lichen-Forming Fungus Ramalina farinacea (Ascomycota).</title>
        <authorList>
            <person name="Llewellyn T."/>
            <person name="Mian S."/>
            <person name="Hill R."/>
            <person name="Leitch I.J."/>
            <person name="Gaya E."/>
        </authorList>
    </citation>
    <scope>NUCLEOTIDE SEQUENCE</scope>
    <source>
        <strain evidence="11">LIQ254RAFAR</strain>
    </source>
</reference>
<keyword evidence="6" id="KW-0779">Telomere</keyword>
<evidence type="ECO:0000259" key="10">
    <source>
        <dbReference type="SMART" id="SM00976"/>
    </source>
</evidence>
<evidence type="ECO:0000256" key="4">
    <source>
        <dbReference type="ARBA" id="ARBA00015253"/>
    </source>
</evidence>
<feature type="compositionally biased region" description="Basic and acidic residues" evidence="9">
    <location>
        <begin position="364"/>
        <end position="378"/>
    </location>
</feature>
<dbReference type="PANTHER" id="PTHR14513">
    <property type="entry name" value="PROTECTION OF TELOMERES 1"/>
    <property type="match status" value="1"/>
</dbReference>
<dbReference type="Gene3D" id="2.40.50.140">
    <property type="entry name" value="Nucleic acid-binding proteins"/>
    <property type="match status" value="2"/>
</dbReference>
<evidence type="ECO:0000313" key="11">
    <source>
        <dbReference type="EMBL" id="MDI1489476.1"/>
    </source>
</evidence>
<dbReference type="GO" id="GO:0010521">
    <property type="term" value="F:telomerase inhibitor activity"/>
    <property type="evidence" value="ECO:0007669"/>
    <property type="project" value="TreeGrafter"/>
</dbReference>
<dbReference type="GO" id="GO:0000783">
    <property type="term" value="C:nuclear telomere cap complex"/>
    <property type="evidence" value="ECO:0007669"/>
    <property type="project" value="TreeGrafter"/>
</dbReference>
<feature type="region of interest" description="Disordered" evidence="9">
    <location>
        <begin position="359"/>
        <end position="477"/>
    </location>
</feature>
<keyword evidence="12" id="KW-1185">Reference proteome</keyword>
<evidence type="ECO:0000256" key="7">
    <source>
        <dbReference type="ARBA" id="ARBA00023125"/>
    </source>
</evidence>
<evidence type="ECO:0000256" key="8">
    <source>
        <dbReference type="ARBA" id="ARBA00023242"/>
    </source>
</evidence>
<dbReference type="SUPFAM" id="SSF50249">
    <property type="entry name" value="Nucleic acid-binding proteins"/>
    <property type="match status" value="2"/>
</dbReference>
<feature type="compositionally biased region" description="Basic residues" evidence="9">
    <location>
        <begin position="379"/>
        <end position="388"/>
    </location>
</feature>
<dbReference type="InterPro" id="IPR012340">
    <property type="entry name" value="NA-bd_OB-fold"/>
</dbReference>
<keyword evidence="8" id="KW-0539">Nucleus</keyword>
<proteinExistence type="inferred from homology"/>
<dbReference type="EMBL" id="JAPUFD010000009">
    <property type="protein sequence ID" value="MDI1489476.1"/>
    <property type="molecule type" value="Genomic_DNA"/>
</dbReference>
<feature type="compositionally biased region" description="Low complexity" evidence="9">
    <location>
        <begin position="546"/>
        <end position="558"/>
    </location>
</feature>
<protein>
    <recommendedName>
        <fullName evidence="4">Protection of telomeres protein 1</fullName>
    </recommendedName>
</protein>
<dbReference type="AlphaFoldDB" id="A0AA43QQW7"/>
<feature type="domain" description="Telomeric single stranded DNA binding POT1/Cdc13" evidence="10">
    <location>
        <begin position="9"/>
        <end position="149"/>
    </location>
</feature>
<gene>
    <name evidence="11" type="ORF">OHK93_008755</name>
</gene>
<evidence type="ECO:0000256" key="9">
    <source>
        <dbReference type="SAM" id="MobiDB-lite"/>
    </source>
</evidence>
<feature type="region of interest" description="Disordered" evidence="9">
    <location>
        <begin position="513"/>
        <end position="558"/>
    </location>
</feature>
<sequence length="692" mass="77155">MEVTIPPRMTDLWTASTSNNYSFINNVMGIVTDALAAFKTRGDDWCCTFSLVDGKLGSFGSTGEGLKVRYFRKTPDELPPVHNKGDIVILRSIKLNQYNGMNIIISTRTSGWTVIPAATIPKSPSKAIPLNYPLMKSYGTIEPITAELAYAVGLANSRDSSLVGPMVPPPNLAASSPAPANGTNVMVGNTTRKDKFSLVKDLRIDTFYDIVGQVAKLYPDNDRSELYLSDYTSSGLLWNYIDPKQQGENEGDRWVPEVQENRDWPGPWGKMTLSVTLWSPHSYFANSNVKVGGFVHLRNVHVKWSKDGKMEGVLHTDRRNPDRIDVTIIKNHENDDQVKDVLRRKRDYWNKYKSKLPSGYETISKGEKRKADDNDGRTLTKKQKKQRKNAREKQEKQTSAAGESDSRADQHGQTNGYHRRTEPPALPTKPGISNPLSKKDINPNVHCAHHTIPTRPLSDIKSFSHHQNTTPKGTTYTLPFQNIKSRLSARIIDFYPPNLEDFSVRLPKGPNAEYACLSDNESPGLGPSTSSPSPSSSEDEANQPDSSLTQSTRRSSSTTKKSKWEWRFSLTLIDSSHPPKTPLKPDDMIQVFITGQDAEHLLKLDATDLRKDSETLAALREKLFLLWGDLEERKCADANPGALVDADRHTPTRKDMPKGTRGSKAFECCVKEYGIKVRKKSAPPPPPPGTNS</sequence>
<dbReference type="PANTHER" id="PTHR14513:SF0">
    <property type="entry name" value="PROTECTION OF TELOMERES PROTEIN 1"/>
    <property type="match status" value="1"/>
</dbReference>
<dbReference type="FunFam" id="2.40.50.140:FF:000303">
    <property type="entry name" value="Protection of telomeres protein 1"/>
    <property type="match status" value="1"/>
</dbReference>
<comment type="subcellular location">
    <subcellularLocation>
        <location evidence="2">Chromosome</location>
        <location evidence="2">Telomere</location>
    </subcellularLocation>
    <subcellularLocation>
        <location evidence="1">Nucleus</location>
    </subcellularLocation>
</comment>
<evidence type="ECO:0000256" key="1">
    <source>
        <dbReference type="ARBA" id="ARBA00004123"/>
    </source>
</evidence>
<dbReference type="Proteomes" id="UP001161017">
    <property type="component" value="Unassembled WGS sequence"/>
</dbReference>
<accession>A0AA43QQW7</accession>
<evidence type="ECO:0000313" key="12">
    <source>
        <dbReference type="Proteomes" id="UP001161017"/>
    </source>
</evidence>
<evidence type="ECO:0000256" key="5">
    <source>
        <dbReference type="ARBA" id="ARBA00022454"/>
    </source>
</evidence>
<dbReference type="InterPro" id="IPR032042">
    <property type="entry name" value="POT1PC"/>
</dbReference>
<evidence type="ECO:0000256" key="6">
    <source>
        <dbReference type="ARBA" id="ARBA00022895"/>
    </source>
</evidence>
<comment type="similarity">
    <text evidence="3">Belongs to the telombin family.</text>
</comment>
<dbReference type="GO" id="GO:0032210">
    <property type="term" value="P:regulation of telomere maintenance via telomerase"/>
    <property type="evidence" value="ECO:0007669"/>
    <property type="project" value="TreeGrafter"/>
</dbReference>
<evidence type="ECO:0000256" key="2">
    <source>
        <dbReference type="ARBA" id="ARBA00004574"/>
    </source>
</evidence>